<comment type="pathway">
    <text evidence="1">Mycotoxin biosynthesis.</text>
</comment>
<dbReference type="InterPro" id="IPR021765">
    <property type="entry name" value="UstYa-like"/>
</dbReference>
<organism evidence="4 5">
    <name type="scientific">Truncatella angustata</name>
    <dbReference type="NCBI Taxonomy" id="152316"/>
    <lineage>
        <taxon>Eukaryota</taxon>
        <taxon>Fungi</taxon>
        <taxon>Dikarya</taxon>
        <taxon>Ascomycota</taxon>
        <taxon>Pezizomycotina</taxon>
        <taxon>Sordariomycetes</taxon>
        <taxon>Xylariomycetidae</taxon>
        <taxon>Amphisphaeriales</taxon>
        <taxon>Sporocadaceae</taxon>
        <taxon>Truncatella</taxon>
    </lineage>
</organism>
<dbReference type="OrthoDB" id="3687641at2759"/>
<evidence type="ECO:0000256" key="1">
    <source>
        <dbReference type="ARBA" id="ARBA00004685"/>
    </source>
</evidence>
<accession>A0A9P8UGZ6</accession>
<comment type="similarity">
    <text evidence="2">Belongs to the ustYa family.</text>
</comment>
<evidence type="ECO:0000256" key="2">
    <source>
        <dbReference type="ARBA" id="ARBA00035112"/>
    </source>
</evidence>
<sequence length="308" mass="35098">MGSPHAGVLSGPRNIIKKVSQTIKYRDNSEDDVRYDPLEDEKSLLEQHESQSLGDERTRKRLLLISSALILVLLAISVVLNVLSWQKLYVLQQSSHSHGVEIFDSPLDTQMGIQYHTQAINGSVKKPTLYRQRPSQEVDDAWLALGTNFGSIAIPIEEGPKFGIQKGQVQRVAEQGGGYMADLFVFHDLHCLNLIRQTSHWNWDYYRAKAGTDEAPGTAFEAYVDEDDLWEHFTHCLDMLRQFIMCNANTAIYGQWWVKDKGPDKDFNSNAQCKDFDALLEWYEENHVDMDTALVRKRPGDVVIDEPT</sequence>
<name>A0A9P8UGZ6_9PEZI</name>
<dbReference type="RefSeq" id="XP_045956293.1">
    <property type="nucleotide sequence ID" value="XM_046100397.1"/>
</dbReference>
<dbReference type="Proteomes" id="UP000758603">
    <property type="component" value="Unassembled WGS sequence"/>
</dbReference>
<keyword evidence="3" id="KW-1133">Transmembrane helix</keyword>
<feature type="transmembrane region" description="Helical" evidence="3">
    <location>
        <begin position="62"/>
        <end position="85"/>
    </location>
</feature>
<dbReference type="GO" id="GO:0043386">
    <property type="term" value="P:mycotoxin biosynthetic process"/>
    <property type="evidence" value="ECO:0007669"/>
    <property type="project" value="InterPro"/>
</dbReference>
<dbReference type="AlphaFoldDB" id="A0A9P8UGZ6"/>
<protein>
    <recommendedName>
        <fullName evidence="6">Tat pathway signal sequence</fullName>
    </recommendedName>
</protein>
<evidence type="ECO:0000313" key="5">
    <source>
        <dbReference type="Proteomes" id="UP000758603"/>
    </source>
</evidence>
<evidence type="ECO:0000256" key="3">
    <source>
        <dbReference type="SAM" id="Phobius"/>
    </source>
</evidence>
<keyword evidence="5" id="KW-1185">Reference proteome</keyword>
<evidence type="ECO:0008006" key="6">
    <source>
        <dbReference type="Google" id="ProtNLM"/>
    </source>
</evidence>
<evidence type="ECO:0000313" key="4">
    <source>
        <dbReference type="EMBL" id="KAH6652015.1"/>
    </source>
</evidence>
<keyword evidence="3" id="KW-0472">Membrane</keyword>
<keyword evidence="3" id="KW-0812">Transmembrane</keyword>
<proteinExistence type="inferred from homology"/>
<comment type="caution">
    <text evidence="4">The sequence shown here is derived from an EMBL/GenBank/DDBJ whole genome shotgun (WGS) entry which is preliminary data.</text>
</comment>
<dbReference type="Pfam" id="PF11807">
    <property type="entry name" value="UstYa"/>
    <property type="match status" value="1"/>
</dbReference>
<dbReference type="EMBL" id="JAGPXC010000006">
    <property type="protein sequence ID" value="KAH6652015.1"/>
    <property type="molecule type" value="Genomic_DNA"/>
</dbReference>
<dbReference type="GeneID" id="70129289"/>
<reference evidence="4" key="1">
    <citation type="journal article" date="2021" name="Nat. Commun.">
        <title>Genetic determinants of endophytism in the Arabidopsis root mycobiome.</title>
        <authorList>
            <person name="Mesny F."/>
            <person name="Miyauchi S."/>
            <person name="Thiergart T."/>
            <person name="Pickel B."/>
            <person name="Atanasova L."/>
            <person name="Karlsson M."/>
            <person name="Huettel B."/>
            <person name="Barry K.W."/>
            <person name="Haridas S."/>
            <person name="Chen C."/>
            <person name="Bauer D."/>
            <person name="Andreopoulos W."/>
            <person name="Pangilinan J."/>
            <person name="LaButti K."/>
            <person name="Riley R."/>
            <person name="Lipzen A."/>
            <person name="Clum A."/>
            <person name="Drula E."/>
            <person name="Henrissat B."/>
            <person name="Kohler A."/>
            <person name="Grigoriev I.V."/>
            <person name="Martin F.M."/>
            <person name="Hacquard S."/>
        </authorList>
    </citation>
    <scope>NUCLEOTIDE SEQUENCE</scope>
    <source>
        <strain evidence="4">MPI-SDFR-AT-0073</strain>
    </source>
</reference>
<dbReference type="PANTHER" id="PTHR33365:SF4">
    <property type="entry name" value="CYCLOCHLOROTINE BIOSYNTHESIS PROTEIN O"/>
    <property type="match status" value="1"/>
</dbReference>
<dbReference type="PANTHER" id="PTHR33365">
    <property type="entry name" value="YALI0B05434P"/>
    <property type="match status" value="1"/>
</dbReference>
<gene>
    <name evidence="4" type="ORF">BKA67DRAFT_537861</name>
</gene>